<dbReference type="FunFam" id="1.20.1720.10:FF:000021">
    <property type="entry name" value="Drug resistance transporter, EmrB/QacA subfamily"/>
    <property type="match status" value="1"/>
</dbReference>
<evidence type="ECO:0000256" key="7">
    <source>
        <dbReference type="SAM" id="Phobius"/>
    </source>
</evidence>
<keyword evidence="3" id="KW-1003">Cell membrane</keyword>
<dbReference type="HOGENOM" id="CLU_000960_28_3_2"/>
<dbReference type="GO" id="GO:0005886">
    <property type="term" value="C:plasma membrane"/>
    <property type="evidence" value="ECO:0007669"/>
    <property type="project" value="UniProtKB-SubCell"/>
</dbReference>
<feature type="transmembrane region" description="Helical" evidence="7">
    <location>
        <begin position="348"/>
        <end position="366"/>
    </location>
</feature>
<feature type="transmembrane region" description="Helical" evidence="7">
    <location>
        <begin position="322"/>
        <end position="342"/>
    </location>
</feature>
<sequence length="469" mass="50089">MNTNSILFVLTLGSLMAAVDTTIVLLALPTITSSLHTDLLSSIWVLLAYMIVISVLSTQAGRIGDLFGKGKIYNLGFVIFTAASALCGISANIDMLIIFRIIQAIGGAMLVANSSSIVADVFPPDRRGKAYGITSLGWNIGALVGIILGGVLTTFLGWQYIFYINVPIGIAAVILGIMNIKDISKINTKLDIHGAILLGISLGLISLSLMFIAASGISTDSVIELILGIVLIPFFLLNEIRSRYPIINLKVFKIRLLAYSILANFLQGIGGLSLSFLLIMYLQGVRGLSPLDSSLLLTPSYVIASILAPFMGKVADRGKPGVVAGIGLIFIFITLILYFFLLTPITNYYLIVGISAITGIGSAMFWPSNSTAIMFYAPKEYYGSVSGLSRTLGNIGTILSYVLSIVVATLSIPRNVAFEIFIGTTTLNGDVSATFVNGLHFAFLISSIIIVIAMIFSFMSGKTKESVTK</sequence>
<feature type="transmembrane region" description="Helical" evidence="7">
    <location>
        <begin position="41"/>
        <end position="60"/>
    </location>
</feature>
<proteinExistence type="predicted"/>
<feature type="transmembrane region" description="Helical" evidence="7">
    <location>
        <begin position="160"/>
        <end position="180"/>
    </location>
</feature>
<dbReference type="FunFam" id="1.20.1250.20:FF:000503">
    <property type="entry name" value="Drug resistance transporter, EmrB/QacA subfamily"/>
    <property type="match status" value="1"/>
</dbReference>
<feature type="transmembrane region" description="Helical" evidence="7">
    <location>
        <begin position="221"/>
        <end position="237"/>
    </location>
</feature>
<dbReference type="RefSeq" id="WP_012714559.1">
    <property type="nucleotide sequence ID" value="NC_012589.1"/>
</dbReference>
<name>C3MMH9_SACI2</name>
<keyword evidence="6 7" id="KW-0472">Membrane</keyword>
<dbReference type="PANTHER" id="PTHR42718:SF9">
    <property type="entry name" value="MAJOR FACILITATOR SUPERFAMILY MULTIDRUG TRANSPORTER MFSC"/>
    <property type="match status" value="1"/>
</dbReference>
<evidence type="ECO:0000256" key="1">
    <source>
        <dbReference type="ARBA" id="ARBA00004651"/>
    </source>
</evidence>
<dbReference type="Gene3D" id="1.20.1720.10">
    <property type="entry name" value="Multidrug resistance protein D"/>
    <property type="match status" value="1"/>
</dbReference>
<dbReference type="AlphaFoldDB" id="C3MMH9"/>
<feature type="transmembrane region" description="Helical" evidence="7">
    <location>
        <begin position="438"/>
        <end position="459"/>
    </location>
</feature>
<evidence type="ECO:0000256" key="4">
    <source>
        <dbReference type="ARBA" id="ARBA00022692"/>
    </source>
</evidence>
<evidence type="ECO:0000313" key="9">
    <source>
        <dbReference type="EMBL" id="ACP36696.1"/>
    </source>
</evidence>
<keyword evidence="5 7" id="KW-1133">Transmembrane helix</keyword>
<feature type="transmembrane region" description="Helical" evidence="7">
    <location>
        <begin position="72"/>
        <end position="91"/>
    </location>
</feature>
<feature type="transmembrane region" description="Helical" evidence="7">
    <location>
        <begin position="293"/>
        <end position="310"/>
    </location>
</feature>
<evidence type="ECO:0000313" key="10">
    <source>
        <dbReference type="Proteomes" id="UP000001747"/>
    </source>
</evidence>
<dbReference type="InterPro" id="IPR020846">
    <property type="entry name" value="MFS_dom"/>
</dbReference>
<evidence type="ECO:0000256" key="6">
    <source>
        <dbReference type="ARBA" id="ARBA00023136"/>
    </source>
</evidence>
<comment type="subcellular location">
    <subcellularLocation>
        <location evidence="1">Cell membrane</location>
        <topology evidence="1">Multi-pass membrane protein</topology>
    </subcellularLocation>
</comment>
<protein>
    <submittedName>
        <fullName evidence="9">Drug resistance transporter, EmrB/QacA subfamily</fullName>
    </submittedName>
</protein>
<dbReference type="PANTHER" id="PTHR42718">
    <property type="entry name" value="MAJOR FACILITATOR SUPERFAMILY MULTIDRUG TRANSPORTER MFSC"/>
    <property type="match status" value="1"/>
</dbReference>
<feature type="transmembrane region" description="Helical" evidence="7">
    <location>
        <begin position="257"/>
        <end position="281"/>
    </location>
</feature>
<dbReference type="KEGG" id="sis:LS215_2762"/>
<dbReference type="PROSITE" id="PS50850">
    <property type="entry name" value="MFS"/>
    <property type="match status" value="1"/>
</dbReference>
<evidence type="ECO:0000256" key="2">
    <source>
        <dbReference type="ARBA" id="ARBA00022448"/>
    </source>
</evidence>
<dbReference type="EMBL" id="CP001399">
    <property type="protein sequence ID" value="ACP36696.1"/>
    <property type="molecule type" value="Genomic_DNA"/>
</dbReference>
<organism evidence="9 10">
    <name type="scientific">Saccharolobus islandicus (strain L.S.2.15 / Lassen #1)</name>
    <name type="common">Sulfolobus islandicus</name>
    <dbReference type="NCBI Taxonomy" id="429572"/>
    <lineage>
        <taxon>Archaea</taxon>
        <taxon>Thermoproteota</taxon>
        <taxon>Thermoprotei</taxon>
        <taxon>Sulfolobales</taxon>
        <taxon>Sulfolobaceae</taxon>
        <taxon>Saccharolobus</taxon>
    </lineage>
</organism>
<feature type="transmembrane region" description="Helical" evidence="7">
    <location>
        <begin position="131"/>
        <end position="154"/>
    </location>
</feature>
<dbReference type="CDD" id="cd17321">
    <property type="entry name" value="MFS_MMR_MDR_like"/>
    <property type="match status" value="1"/>
</dbReference>
<reference evidence="9 10" key="1">
    <citation type="journal article" date="2009" name="Proc. Natl. Acad. Sci. U.S.A.">
        <title>Biogeography of the Sulfolobus islandicus pan-genome.</title>
        <authorList>
            <person name="Reno M.L."/>
            <person name="Held N.L."/>
            <person name="Fields C.J."/>
            <person name="Burke P.V."/>
            <person name="Whitaker R.J."/>
        </authorList>
    </citation>
    <scope>NUCLEOTIDE SEQUENCE [LARGE SCALE GENOMIC DNA]</scope>
    <source>
        <strain evidence="10">L.S.2.15 / Lassen #1</strain>
    </source>
</reference>
<dbReference type="GO" id="GO:0022857">
    <property type="term" value="F:transmembrane transporter activity"/>
    <property type="evidence" value="ECO:0007669"/>
    <property type="project" value="InterPro"/>
</dbReference>
<feature type="domain" description="Major facilitator superfamily (MFS) profile" evidence="8">
    <location>
        <begin position="6"/>
        <end position="465"/>
    </location>
</feature>
<dbReference type="Gene3D" id="1.20.1250.20">
    <property type="entry name" value="MFS general substrate transporter like domains"/>
    <property type="match status" value="1"/>
</dbReference>
<dbReference type="GeneID" id="7805739"/>
<evidence type="ECO:0000256" key="5">
    <source>
        <dbReference type="ARBA" id="ARBA00022989"/>
    </source>
</evidence>
<keyword evidence="2" id="KW-0813">Transport</keyword>
<dbReference type="Proteomes" id="UP000001747">
    <property type="component" value="Chromosome"/>
</dbReference>
<dbReference type="InterPro" id="IPR036259">
    <property type="entry name" value="MFS_trans_sf"/>
</dbReference>
<accession>C3MMH9</accession>
<feature type="transmembrane region" description="Helical" evidence="7">
    <location>
        <begin position="97"/>
        <end position="119"/>
    </location>
</feature>
<evidence type="ECO:0000259" key="8">
    <source>
        <dbReference type="PROSITE" id="PS50850"/>
    </source>
</evidence>
<evidence type="ECO:0000256" key="3">
    <source>
        <dbReference type="ARBA" id="ARBA00022475"/>
    </source>
</evidence>
<feature type="transmembrane region" description="Helical" evidence="7">
    <location>
        <begin position="192"/>
        <end position="215"/>
    </location>
</feature>
<dbReference type="OrthoDB" id="117970at2157"/>
<dbReference type="SUPFAM" id="SSF103473">
    <property type="entry name" value="MFS general substrate transporter"/>
    <property type="match status" value="1"/>
</dbReference>
<feature type="transmembrane region" description="Helical" evidence="7">
    <location>
        <begin position="398"/>
        <end position="418"/>
    </location>
</feature>
<dbReference type="Pfam" id="PF07690">
    <property type="entry name" value="MFS_1"/>
    <property type="match status" value="1"/>
</dbReference>
<dbReference type="InterPro" id="IPR011701">
    <property type="entry name" value="MFS"/>
</dbReference>
<keyword evidence="4 7" id="KW-0812">Transmembrane</keyword>
<gene>
    <name evidence="9" type="ordered locus">LS215_2762</name>
</gene>